<dbReference type="Pfam" id="PF02199">
    <property type="entry name" value="SapA"/>
    <property type="match status" value="2"/>
</dbReference>
<feature type="domain" description="Saposin A-type" evidence="9">
    <location>
        <begin position="27"/>
        <end position="67"/>
    </location>
</feature>
<sequence>MKAIFFALAAIVTVATAAVPVTRKHQQLLGAEECTWGPSYWCKNLTSSARCGATKHCITKHWLNRNVPEDNDSVCDICKQMVQQARDQLTSNATQEDLKNVFETSCKLMLIKPVIEVCDKLVDEFVPELVETLSSQMNPSVVCSVSGLCNSKEIDRLIAEHEASKITIKKASVVSLENDELEPDSCTGCFTIATHLTDKFKKQSKDDLLNKLFSICGQMGSFSDACMSLAITHFDSIHTRLDEDLTPNNICHFSGQCVGNYHKHENSSAPEVEIRPLSTVGIVEINDDLPCKLCEQLVGHLRDLLVANTTEIEFKQVLEGMCKQTKSFSTECKSLVDEYYTIIYESLTHNLNSNAICTMAGICPSPGVKNIAATPFMPLLPVENINKNHQIISDIKHKNLGEHGSGIKKTEAEEMQLPYERYEGAFPALLMPNMDNKGQETCAFCEYLLHFVQQMITDPKIDDDFKNILGKVCKKLPESIQGTCDEFLQTYEDAIVALLAQSIDPSVVCPTMHVCPSIDAMNMWEKIPKDLMLHSDVKEKPSCPLCLLAVSELEKVIKNDKTEENIEHALDKLCTHLPKDLNEQCTSLIKGYSKELVEMLIADLSPEEICVYAKLCDPTKNAGPSVELFPLDKDGEIMTNEIPNYPVDVKKNIKDDGKCVACEFVMQYVEKAMKNKSTKDEIEHIVHNICNYMPKTVSKSCNNFVNQYADLVIDMLSSEVSPKEVCTLLGLCQAAVQRMINSIDECALCQAMISSIDTALTNPKVDHVIEEIVGDACKYIAPSKQGKCTMMLEVYEQSIINLLKSGIDTKKICGKLTLCSSGDFFAMSNSLFRDRRFDANIPTKYCTWGNKYVCSNEKIAAECKYTEYCKKNVWNKSPALDTL</sequence>
<dbReference type="InterPro" id="IPR008138">
    <property type="entry name" value="SapB_2"/>
</dbReference>
<comment type="subcellular location">
    <subcellularLocation>
        <location evidence="1">Secreted</location>
    </subcellularLocation>
</comment>
<evidence type="ECO:0000256" key="2">
    <source>
        <dbReference type="ARBA" id="ARBA00022525"/>
    </source>
</evidence>
<dbReference type="InterPro" id="IPR003119">
    <property type="entry name" value="SAP_A"/>
</dbReference>
<feature type="signal peptide" evidence="7">
    <location>
        <begin position="1"/>
        <end position="17"/>
    </location>
</feature>
<dbReference type="PROSITE" id="PS50015">
    <property type="entry name" value="SAP_B"/>
    <property type="match status" value="7"/>
</dbReference>
<feature type="domain" description="Saposin B-type" evidence="8">
    <location>
        <begin position="438"/>
        <end position="519"/>
    </location>
</feature>
<keyword evidence="11" id="KW-1185">Reference proteome</keyword>
<evidence type="ECO:0000256" key="6">
    <source>
        <dbReference type="ARBA" id="ARBA00023180"/>
    </source>
</evidence>
<dbReference type="InterPro" id="IPR007856">
    <property type="entry name" value="SapB_1"/>
</dbReference>
<feature type="domain" description="Saposin B-type" evidence="8">
    <location>
        <begin position="655"/>
        <end position="736"/>
    </location>
</feature>
<accession>A0A834Y0A2</accession>
<dbReference type="SUPFAM" id="SSF47862">
    <property type="entry name" value="Saposin"/>
    <property type="match status" value="6"/>
</dbReference>
<name>A0A834Y0A2_APHGI</name>
<dbReference type="SMART" id="SM00741">
    <property type="entry name" value="SapB"/>
    <property type="match status" value="7"/>
</dbReference>
<proteinExistence type="predicted"/>
<evidence type="ECO:0000259" key="8">
    <source>
        <dbReference type="PROSITE" id="PS50015"/>
    </source>
</evidence>
<keyword evidence="5" id="KW-1015">Disulfide bond</keyword>
<evidence type="ECO:0000256" key="1">
    <source>
        <dbReference type="ARBA" id="ARBA00004613"/>
    </source>
</evidence>
<dbReference type="InterPro" id="IPR008139">
    <property type="entry name" value="SaposinB_dom"/>
</dbReference>
<keyword evidence="3 7" id="KW-0732">Signal</keyword>
<dbReference type="Gene3D" id="1.10.225.10">
    <property type="entry name" value="Saposin-like"/>
    <property type="match status" value="7"/>
</dbReference>
<dbReference type="Proteomes" id="UP000639338">
    <property type="component" value="Unassembled WGS sequence"/>
</dbReference>
<protein>
    <recommendedName>
        <fullName evidence="12">Odorant-binding protein</fullName>
    </recommendedName>
</protein>
<dbReference type="InterPro" id="IPR051428">
    <property type="entry name" value="Sphingo_Act-Surfact_Prot"/>
</dbReference>
<dbReference type="OrthoDB" id="69496at2759"/>
<dbReference type="GO" id="GO:0005576">
    <property type="term" value="C:extracellular region"/>
    <property type="evidence" value="ECO:0007669"/>
    <property type="project" value="UniProtKB-SubCell"/>
</dbReference>
<dbReference type="EMBL" id="JACMRX010000002">
    <property type="protein sequence ID" value="KAF7994539.1"/>
    <property type="molecule type" value="Genomic_DNA"/>
</dbReference>
<feature type="domain" description="Saposin B-type" evidence="8">
    <location>
        <begin position="71"/>
        <end position="153"/>
    </location>
</feature>
<dbReference type="Pfam" id="PF05184">
    <property type="entry name" value="SapB_1"/>
    <property type="match status" value="5"/>
</dbReference>
<reference evidence="10 11" key="1">
    <citation type="submission" date="2020-08" db="EMBL/GenBank/DDBJ databases">
        <title>Aphidius gifuensis genome sequencing and assembly.</title>
        <authorList>
            <person name="Du Z."/>
        </authorList>
    </citation>
    <scope>NUCLEOTIDE SEQUENCE [LARGE SCALE GENOMIC DNA]</scope>
    <source>
        <strain evidence="10">YNYX2018</strain>
        <tissue evidence="10">Adults</tissue>
    </source>
</reference>
<feature type="domain" description="Saposin B-type" evidence="8">
    <location>
        <begin position="742"/>
        <end position="823"/>
    </location>
</feature>
<evidence type="ECO:0000313" key="11">
    <source>
        <dbReference type="Proteomes" id="UP000639338"/>
    </source>
</evidence>
<dbReference type="GO" id="GO:0005764">
    <property type="term" value="C:lysosome"/>
    <property type="evidence" value="ECO:0007669"/>
    <property type="project" value="InterPro"/>
</dbReference>
<gene>
    <name evidence="10" type="ORF">HCN44_004011</name>
</gene>
<comment type="caution">
    <text evidence="10">The sequence shown here is derived from an EMBL/GenBank/DDBJ whole genome shotgun (WGS) entry which is preliminary data.</text>
</comment>
<feature type="domain" description="Saposin B-type" evidence="8">
    <location>
        <begin position="182"/>
        <end position="261"/>
    </location>
</feature>
<dbReference type="FunFam" id="1.10.225.10:FF:000002">
    <property type="entry name" value="prosaposin isoform X2"/>
    <property type="match status" value="2"/>
</dbReference>
<keyword evidence="6" id="KW-0325">Glycoprotein</keyword>
<dbReference type="InterPro" id="IPR011001">
    <property type="entry name" value="Saposin-like"/>
</dbReference>
<evidence type="ECO:0000256" key="3">
    <source>
        <dbReference type="ARBA" id="ARBA00022729"/>
    </source>
</evidence>
<feature type="chain" id="PRO_5032832911" description="Odorant-binding protein" evidence="7">
    <location>
        <begin position="18"/>
        <end position="883"/>
    </location>
</feature>
<keyword evidence="2" id="KW-0964">Secreted</keyword>
<organism evidence="10 11">
    <name type="scientific">Aphidius gifuensis</name>
    <name type="common">Parasitoid wasp</name>
    <dbReference type="NCBI Taxonomy" id="684658"/>
    <lineage>
        <taxon>Eukaryota</taxon>
        <taxon>Metazoa</taxon>
        <taxon>Ecdysozoa</taxon>
        <taxon>Arthropoda</taxon>
        <taxon>Hexapoda</taxon>
        <taxon>Insecta</taxon>
        <taxon>Pterygota</taxon>
        <taxon>Neoptera</taxon>
        <taxon>Endopterygota</taxon>
        <taxon>Hymenoptera</taxon>
        <taxon>Apocrita</taxon>
        <taxon>Ichneumonoidea</taxon>
        <taxon>Braconidae</taxon>
        <taxon>Aphidiinae</taxon>
        <taxon>Aphidius</taxon>
    </lineage>
</organism>
<dbReference type="SMART" id="SM00162">
    <property type="entry name" value="SAPA"/>
    <property type="match status" value="2"/>
</dbReference>
<dbReference type="PANTHER" id="PTHR11480">
    <property type="entry name" value="SAPOSIN-RELATED"/>
    <property type="match status" value="1"/>
</dbReference>
<dbReference type="PRINTS" id="PR01797">
    <property type="entry name" value="SAPOSIN"/>
</dbReference>
<feature type="domain" description="Saposin B-type" evidence="8">
    <location>
        <begin position="539"/>
        <end position="620"/>
    </location>
</feature>
<dbReference type="GO" id="GO:0016020">
    <property type="term" value="C:membrane"/>
    <property type="evidence" value="ECO:0007669"/>
    <property type="project" value="GOC"/>
</dbReference>
<feature type="domain" description="Saposin A-type" evidence="9">
    <location>
        <begin position="839"/>
        <end position="879"/>
    </location>
</feature>
<dbReference type="PANTHER" id="PTHR11480:SF3">
    <property type="entry name" value="BCDNA.GH08312"/>
    <property type="match status" value="1"/>
</dbReference>
<feature type="domain" description="Saposin B-type" evidence="8">
    <location>
        <begin position="287"/>
        <end position="367"/>
    </location>
</feature>
<evidence type="ECO:0000256" key="7">
    <source>
        <dbReference type="SAM" id="SignalP"/>
    </source>
</evidence>
<keyword evidence="4" id="KW-0677">Repeat</keyword>
<dbReference type="PROSITE" id="PS51110">
    <property type="entry name" value="SAP_A"/>
    <property type="match status" value="2"/>
</dbReference>
<evidence type="ECO:0000256" key="4">
    <source>
        <dbReference type="ARBA" id="ARBA00022737"/>
    </source>
</evidence>
<dbReference type="AlphaFoldDB" id="A0A834Y0A2"/>
<evidence type="ECO:0000256" key="5">
    <source>
        <dbReference type="ARBA" id="ARBA00023157"/>
    </source>
</evidence>
<dbReference type="Pfam" id="PF03489">
    <property type="entry name" value="SapB_2"/>
    <property type="match status" value="6"/>
</dbReference>
<dbReference type="GO" id="GO:0006665">
    <property type="term" value="P:sphingolipid metabolic process"/>
    <property type="evidence" value="ECO:0007669"/>
    <property type="project" value="InterPro"/>
</dbReference>
<dbReference type="InterPro" id="IPR008373">
    <property type="entry name" value="Saposin"/>
</dbReference>
<evidence type="ECO:0000313" key="10">
    <source>
        <dbReference type="EMBL" id="KAF7994539.1"/>
    </source>
</evidence>
<evidence type="ECO:0000259" key="9">
    <source>
        <dbReference type="PROSITE" id="PS51110"/>
    </source>
</evidence>
<evidence type="ECO:0008006" key="12">
    <source>
        <dbReference type="Google" id="ProtNLM"/>
    </source>
</evidence>